<dbReference type="EMBL" id="CADILN010000001">
    <property type="protein sequence ID" value="CAB4047399.1"/>
    <property type="molecule type" value="Genomic_DNA"/>
</dbReference>
<protein>
    <submittedName>
        <fullName evidence="1">Uncharacterized protein</fullName>
    </submittedName>
</protein>
<dbReference type="Proteomes" id="UP000494102">
    <property type="component" value="Unassembled WGS sequence"/>
</dbReference>
<name>A0A6J5JZP0_9BURK</name>
<sequence length="31" mass="3619">MEMQYAFHGFDCRPPRAWGKDDGFFTPVGRV</sequence>
<proteinExistence type="predicted"/>
<dbReference type="AlphaFoldDB" id="A0A6J5JZP0"/>
<accession>A0A6J5JZP0</accession>
<organism evidence="1 2">
    <name type="scientific">Paraburkholderia phenoliruptrix</name>
    <dbReference type="NCBI Taxonomy" id="252970"/>
    <lineage>
        <taxon>Bacteria</taxon>
        <taxon>Pseudomonadati</taxon>
        <taxon>Pseudomonadota</taxon>
        <taxon>Betaproteobacteria</taxon>
        <taxon>Burkholderiales</taxon>
        <taxon>Burkholderiaceae</taxon>
        <taxon>Paraburkholderia</taxon>
    </lineage>
</organism>
<reference evidence="1 2" key="1">
    <citation type="submission" date="2020-04" db="EMBL/GenBank/DDBJ databases">
        <authorList>
            <person name="De Canck E."/>
        </authorList>
    </citation>
    <scope>NUCLEOTIDE SEQUENCE [LARGE SCALE GENOMIC DNA]</scope>
    <source>
        <strain evidence="1 2">LMG 9964</strain>
    </source>
</reference>
<evidence type="ECO:0000313" key="2">
    <source>
        <dbReference type="Proteomes" id="UP000494102"/>
    </source>
</evidence>
<gene>
    <name evidence="1" type="ORF">LMG9964_01031</name>
</gene>
<evidence type="ECO:0000313" key="1">
    <source>
        <dbReference type="EMBL" id="CAB4047399.1"/>
    </source>
</evidence>